<reference evidence="5 6" key="1">
    <citation type="journal article" date="2019" name="Int. J. Syst. Evol. Microbiol.">
        <title>The Global Catalogue of Microorganisms (GCM) 10K type strain sequencing project: providing services to taxonomists for standard genome sequencing and annotation.</title>
        <authorList>
            <consortium name="The Broad Institute Genomics Platform"/>
            <consortium name="The Broad Institute Genome Sequencing Center for Infectious Disease"/>
            <person name="Wu L."/>
            <person name="Ma J."/>
        </authorList>
    </citation>
    <scope>NUCLEOTIDE SEQUENCE [LARGE SCALE GENOMIC DNA]</scope>
    <source>
        <strain evidence="5 6">JCM 13378</strain>
    </source>
</reference>
<keyword evidence="3" id="KW-0012">Acyltransferase</keyword>
<comment type="catalytic activity">
    <reaction evidence="4">
        <text>holo-[ACP] + malonyl-CoA = malonyl-[ACP] + CoA</text>
        <dbReference type="Rhea" id="RHEA:41792"/>
        <dbReference type="Rhea" id="RHEA-COMP:9623"/>
        <dbReference type="Rhea" id="RHEA-COMP:9685"/>
        <dbReference type="ChEBI" id="CHEBI:57287"/>
        <dbReference type="ChEBI" id="CHEBI:57384"/>
        <dbReference type="ChEBI" id="CHEBI:64479"/>
        <dbReference type="ChEBI" id="CHEBI:78449"/>
        <dbReference type="EC" id="2.3.1.39"/>
    </reaction>
</comment>
<evidence type="ECO:0000256" key="4">
    <source>
        <dbReference type="ARBA" id="ARBA00048462"/>
    </source>
</evidence>
<dbReference type="InterPro" id="IPR001227">
    <property type="entry name" value="Ac_transferase_dom_sf"/>
</dbReference>
<dbReference type="RefSeq" id="WP_343845062.1">
    <property type="nucleotide sequence ID" value="NZ_BAAAEI010000012.1"/>
</dbReference>
<dbReference type="Gene3D" id="3.40.366.10">
    <property type="entry name" value="Malonyl-Coenzyme A Acyl Carrier Protein, domain 2"/>
    <property type="match status" value="1"/>
</dbReference>
<dbReference type="Gene3D" id="3.30.70.250">
    <property type="entry name" value="Malonyl-CoA ACP transacylase, ACP-binding"/>
    <property type="match status" value="1"/>
</dbReference>
<dbReference type="InterPro" id="IPR016035">
    <property type="entry name" value="Acyl_Trfase/lysoPLipase"/>
</dbReference>
<keyword evidence="2" id="KW-0808">Transferase</keyword>
<proteinExistence type="predicted"/>
<name>A0ABN0X9M0_9ALTE</name>
<protein>
    <recommendedName>
        <fullName evidence="1">[acyl-carrier-protein] S-malonyltransferase</fullName>
        <ecNumber evidence="1">2.3.1.39</ecNumber>
    </recommendedName>
</protein>
<dbReference type="InterPro" id="IPR050858">
    <property type="entry name" value="Mal-CoA-ACP_Trans/PKS_FabD"/>
</dbReference>
<dbReference type="PANTHER" id="PTHR42681">
    <property type="entry name" value="MALONYL-COA-ACYL CARRIER PROTEIN TRANSACYLASE, MITOCHONDRIAL"/>
    <property type="match status" value="1"/>
</dbReference>
<keyword evidence="6" id="KW-1185">Reference proteome</keyword>
<evidence type="ECO:0000256" key="3">
    <source>
        <dbReference type="ARBA" id="ARBA00023315"/>
    </source>
</evidence>
<evidence type="ECO:0000313" key="5">
    <source>
        <dbReference type="EMBL" id="GAA0358467.1"/>
    </source>
</evidence>
<evidence type="ECO:0000256" key="2">
    <source>
        <dbReference type="ARBA" id="ARBA00022679"/>
    </source>
</evidence>
<sequence>MTKQTAVVICPGRGTYNKEELGYLGRYHSDKQAMLDVIDQYCRSQAQPSVTELDAMPAYKLPVHTAGENASALIYACARGDFAAIDRNKYDIVAVTGNSMGWYIALAMADVLNQHSAIELINTMGSMMSGGLIGGQMIYPITDDNWHEDSAQKAQILQWMTEVSQQPGCQVYPSIWFGGYLVLGGNEAGLKAMEQRLPRLQDRYPMRLYNHAAFHTPLLQSVSDKAFARLSQNLFQRPALPLIDGQGRIWQPHSTDMTALYRYTLDTQVVAPYDYSKAIEVAIKEFAPDKLIILGPGATLGGATAQVLIKQNWHNLSDKQGFIQRQQQDPLILAMGMEAQRSLVSR</sequence>
<dbReference type="PANTHER" id="PTHR42681:SF1">
    <property type="entry name" value="MALONYL-COA-ACYL CARRIER PROTEIN TRANSACYLASE, MITOCHONDRIAL"/>
    <property type="match status" value="1"/>
</dbReference>
<organism evidence="5 6">
    <name type="scientific">Bowmanella denitrificans</name>
    <dbReference type="NCBI Taxonomy" id="366582"/>
    <lineage>
        <taxon>Bacteria</taxon>
        <taxon>Pseudomonadati</taxon>
        <taxon>Pseudomonadota</taxon>
        <taxon>Gammaproteobacteria</taxon>
        <taxon>Alteromonadales</taxon>
        <taxon>Alteromonadaceae</taxon>
        <taxon>Bowmanella</taxon>
    </lineage>
</organism>
<dbReference type="EMBL" id="BAAAEI010000012">
    <property type="protein sequence ID" value="GAA0358467.1"/>
    <property type="molecule type" value="Genomic_DNA"/>
</dbReference>
<gene>
    <name evidence="5" type="ORF">GCM10009092_23340</name>
</gene>
<evidence type="ECO:0000313" key="6">
    <source>
        <dbReference type="Proteomes" id="UP001501757"/>
    </source>
</evidence>
<dbReference type="Proteomes" id="UP001501757">
    <property type="component" value="Unassembled WGS sequence"/>
</dbReference>
<accession>A0ABN0X9M0</accession>
<dbReference type="EC" id="2.3.1.39" evidence="1"/>
<evidence type="ECO:0000256" key="1">
    <source>
        <dbReference type="ARBA" id="ARBA00013258"/>
    </source>
</evidence>
<comment type="caution">
    <text evidence="5">The sequence shown here is derived from an EMBL/GenBank/DDBJ whole genome shotgun (WGS) entry which is preliminary data.</text>
</comment>
<dbReference type="SUPFAM" id="SSF52151">
    <property type="entry name" value="FabD/lysophospholipase-like"/>
    <property type="match status" value="1"/>
</dbReference>